<feature type="chain" id="PRO_5015617340" description="Outer membrane protein beta-barrel domain-containing protein" evidence="1">
    <location>
        <begin position="20"/>
        <end position="510"/>
    </location>
</feature>
<proteinExistence type="predicted"/>
<evidence type="ECO:0000313" key="3">
    <source>
        <dbReference type="Proteomes" id="UP000237608"/>
    </source>
</evidence>
<protein>
    <recommendedName>
        <fullName evidence="4">Outer membrane protein beta-barrel domain-containing protein</fullName>
    </recommendedName>
</protein>
<evidence type="ECO:0000256" key="1">
    <source>
        <dbReference type="SAM" id="SignalP"/>
    </source>
</evidence>
<reference evidence="2 3" key="1">
    <citation type="submission" date="2016-12" db="EMBL/GenBank/DDBJ databases">
        <title>Trade-off between light-utilization and light-protection in marine flavobacteria.</title>
        <authorList>
            <person name="Kumagai Y."/>
            <person name="Yoshizawa S."/>
            <person name="Kogure K."/>
            <person name="Iwasaki W."/>
        </authorList>
    </citation>
    <scope>NUCLEOTIDE SEQUENCE [LARGE SCALE GENOMIC DNA]</scope>
    <source>
        <strain evidence="2 3">KCTC 22729</strain>
    </source>
</reference>
<dbReference type="EMBL" id="MSCL01000001">
    <property type="protein sequence ID" value="PQJ76149.1"/>
    <property type="molecule type" value="Genomic_DNA"/>
</dbReference>
<accession>A0A2S7WEU1</accession>
<gene>
    <name evidence="2" type="ORF">BTO13_05445</name>
</gene>
<dbReference type="RefSeq" id="WP_105047285.1">
    <property type="nucleotide sequence ID" value="NZ_CP150662.1"/>
</dbReference>
<dbReference type="OrthoDB" id="1195661at2"/>
<organism evidence="2 3">
    <name type="scientific">Polaribacter gangjinensis</name>
    <dbReference type="NCBI Taxonomy" id="574710"/>
    <lineage>
        <taxon>Bacteria</taxon>
        <taxon>Pseudomonadati</taxon>
        <taxon>Bacteroidota</taxon>
        <taxon>Flavobacteriia</taxon>
        <taxon>Flavobacteriales</taxon>
        <taxon>Flavobacteriaceae</taxon>
    </lineage>
</organism>
<name>A0A2S7WEU1_9FLAO</name>
<keyword evidence="3" id="KW-1185">Reference proteome</keyword>
<evidence type="ECO:0000313" key="2">
    <source>
        <dbReference type="EMBL" id="PQJ76149.1"/>
    </source>
</evidence>
<dbReference type="Proteomes" id="UP000237608">
    <property type="component" value="Unassembled WGS sequence"/>
</dbReference>
<feature type="signal peptide" evidence="1">
    <location>
        <begin position="1"/>
        <end position="19"/>
    </location>
</feature>
<evidence type="ECO:0008006" key="4">
    <source>
        <dbReference type="Google" id="ProtNLM"/>
    </source>
</evidence>
<comment type="caution">
    <text evidence="2">The sequence shown here is derived from an EMBL/GenBank/DDBJ whole genome shotgun (WGS) entry which is preliminary data.</text>
</comment>
<dbReference type="AlphaFoldDB" id="A0A2S7WEU1"/>
<sequence length="510" mass="55821">MKKIILVVASLFLAQLSYSQEKEIPEMKFQKGFAKMDFLPINMPNNEADMGFTGIHYNIFLNDYAYAGLGIYGAVSGIRGGFFTLGVNAGIKKFITDNLYTDFGFHYGGGGGAGAPDGGGIFVKPHVNLGYQFKNFGINAGWSYVNFFDGGEIKSHQLNVGVEIPLNYEYADYDASESEYNFEGLQKSGWNIPSKRTSFMLHFNNLKISGNDDNRNVRLLGRNTIRLAGFEFANYFSKNWFGFVKVDGAYDGIKAGYMDVFLGAGYHYAFNKNRTNILVKFGAGAGGGGGVDSEGGFLIYPDLSIEQRLFEDTFIAINKGYVMSPNSHFYTSSYGIGLKYYLERNGIIADEKSFSSGKFKGLEVITKHDIYFDAVRDGQPTEDLHQISLQVNLNLNKNIYVAGQTSFAIYGNAGAYAEGIVGLGVKTNPFMNDRTTLFLQGLAGAAGGGDISTGQGLIIKPSAGLNYEVTNTLGFRVEGGYVKAKGGNLSSPMFNFGINYNISFLKMNQK</sequence>
<keyword evidence="1" id="KW-0732">Signal</keyword>